<protein>
    <recommendedName>
        <fullName evidence="3">adenosine deaminase</fullName>
        <ecNumber evidence="3">3.5.4.4</ecNumber>
    </recommendedName>
</protein>
<evidence type="ECO:0000256" key="6">
    <source>
        <dbReference type="ARBA" id="ARBA00022833"/>
    </source>
</evidence>
<keyword evidence="4" id="KW-0479">Metal-binding</keyword>
<dbReference type="GO" id="GO:0005829">
    <property type="term" value="C:cytosol"/>
    <property type="evidence" value="ECO:0007669"/>
    <property type="project" value="TreeGrafter"/>
</dbReference>
<dbReference type="InterPro" id="IPR032466">
    <property type="entry name" value="Metal_Hydrolase"/>
</dbReference>
<keyword evidence="6" id="KW-0862">Zinc</keyword>
<evidence type="ECO:0000256" key="3">
    <source>
        <dbReference type="ARBA" id="ARBA00012784"/>
    </source>
</evidence>
<evidence type="ECO:0000256" key="5">
    <source>
        <dbReference type="ARBA" id="ARBA00022801"/>
    </source>
</evidence>
<reference evidence="8 9" key="1">
    <citation type="journal article" date="2018" name="PLoS ONE">
        <title>The draft genome of Kipferlia bialata reveals reductive genome evolution in fornicate parasites.</title>
        <authorList>
            <person name="Tanifuji G."/>
            <person name="Takabayashi S."/>
            <person name="Kume K."/>
            <person name="Takagi M."/>
            <person name="Nakayama T."/>
            <person name="Kamikawa R."/>
            <person name="Inagaki Y."/>
            <person name="Hashimoto T."/>
        </authorList>
    </citation>
    <scope>NUCLEOTIDE SEQUENCE [LARGE SCALE GENOMIC DNA]</scope>
    <source>
        <strain evidence="8">NY0173</strain>
    </source>
</reference>
<dbReference type="GO" id="GO:0046872">
    <property type="term" value="F:metal ion binding"/>
    <property type="evidence" value="ECO:0007669"/>
    <property type="project" value="UniProtKB-KW"/>
</dbReference>
<comment type="similarity">
    <text evidence="2">Belongs to the metallo-dependent hydrolases superfamily. Adenosine and AMP deaminases family.</text>
</comment>
<dbReference type="GO" id="GO:0006154">
    <property type="term" value="P:adenosine catabolic process"/>
    <property type="evidence" value="ECO:0007669"/>
    <property type="project" value="TreeGrafter"/>
</dbReference>
<name>A0A9K3CXU5_9EUKA</name>
<evidence type="ECO:0000256" key="2">
    <source>
        <dbReference type="ARBA" id="ARBA00006676"/>
    </source>
</evidence>
<dbReference type="GO" id="GO:0060169">
    <property type="term" value="P:negative regulation of adenosine receptor signaling pathway"/>
    <property type="evidence" value="ECO:0007669"/>
    <property type="project" value="TreeGrafter"/>
</dbReference>
<accession>A0A9K3CXU5</accession>
<keyword evidence="9" id="KW-1185">Reference proteome</keyword>
<evidence type="ECO:0000313" key="9">
    <source>
        <dbReference type="Proteomes" id="UP000265618"/>
    </source>
</evidence>
<dbReference type="Proteomes" id="UP000265618">
    <property type="component" value="Unassembled WGS sequence"/>
</dbReference>
<evidence type="ECO:0000256" key="4">
    <source>
        <dbReference type="ARBA" id="ARBA00022723"/>
    </source>
</evidence>
<dbReference type="PANTHER" id="PTHR11409">
    <property type="entry name" value="ADENOSINE DEAMINASE"/>
    <property type="match status" value="1"/>
</dbReference>
<evidence type="ECO:0000313" key="8">
    <source>
        <dbReference type="EMBL" id="GIQ85323.1"/>
    </source>
</evidence>
<dbReference type="Pfam" id="PF00962">
    <property type="entry name" value="A_deaminase"/>
    <property type="match status" value="1"/>
</dbReference>
<dbReference type="GO" id="GO:0009897">
    <property type="term" value="C:external side of plasma membrane"/>
    <property type="evidence" value="ECO:0007669"/>
    <property type="project" value="TreeGrafter"/>
</dbReference>
<comment type="caution">
    <text evidence="8">The sequence shown here is derived from an EMBL/GenBank/DDBJ whole genome shotgun (WGS) entry which is preliminary data.</text>
</comment>
<dbReference type="GO" id="GO:0043103">
    <property type="term" value="P:hypoxanthine salvage"/>
    <property type="evidence" value="ECO:0007669"/>
    <property type="project" value="TreeGrafter"/>
</dbReference>
<sequence length="209" mass="22612">MPALPHDCPSMCVGYDLAGDELGIPNTRYRASVERAKVLGAKLTLHAGESSGAPNVNDSLDMGAARIGHGVRIREDKAVLDRVIEEKVPLEMCVTSNQQTKCVKGLTDHPVVQYYRMGVWTVPCTDNPVMSQVTSSSELLKMHNGLGATIEEMTRMQDLGALSAFICEADRDKLRRYILQGAVDAGCVTKEGLEAEYAKYGEVIGGIIA</sequence>
<dbReference type="OrthoDB" id="272271at2759"/>
<dbReference type="EC" id="3.5.4.4" evidence="3"/>
<comment type="cofactor">
    <cofactor evidence="1">
        <name>Zn(2+)</name>
        <dbReference type="ChEBI" id="CHEBI:29105"/>
    </cofactor>
</comment>
<organism evidence="8 9">
    <name type="scientific">Kipferlia bialata</name>
    <dbReference type="NCBI Taxonomy" id="797122"/>
    <lineage>
        <taxon>Eukaryota</taxon>
        <taxon>Metamonada</taxon>
        <taxon>Carpediemonas-like organisms</taxon>
        <taxon>Kipferlia</taxon>
    </lineage>
</organism>
<dbReference type="AlphaFoldDB" id="A0A9K3CXU5"/>
<dbReference type="GO" id="GO:0004000">
    <property type="term" value="F:adenosine deaminase activity"/>
    <property type="evidence" value="ECO:0007669"/>
    <property type="project" value="UniProtKB-ARBA"/>
</dbReference>
<dbReference type="PANTHER" id="PTHR11409:SF43">
    <property type="entry name" value="ADENOSINE DEAMINASE"/>
    <property type="match status" value="1"/>
</dbReference>
<proteinExistence type="inferred from homology"/>
<keyword evidence="5" id="KW-0378">Hydrolase</keyword>
<evidence type="ECO:0000259" key="7">
    <source>
        <dbReference type="Pfam" id="PF00962"/>
    </source>
</evidence>
<evidence type="ECO:0000256" key="1">
    <source>
        <dbReference type="ARBA" id="ARBA00001947"/>
    </source>
</evidence>
<dbReference type="SUPFAM" id="SSF51556">
    <property type="entry name" value="Metallo-dependent hydrolases"/>
    <property type="match status" value="1"/>
</dbReference>
<dbReference type="Gene3D" id="3.20.20.140">
    <property type="entry name" value="Metal-dependent hydrolases"/>
    <property type="match status" value="1"/>
</dbReference>
<feature type="domain" description="Adenosine deaminase" evidence="7">
    <location>
        <begin position="12"/>
        <end position="177"/>
    </location>
</feature>
<dbReference type="EMBL" id="BDIP01001883">
    <property type="protein sequence ID" value="GIQ85323.1"/>
    <property type="molecule type" value="Genomic_DNA"/>
</dbReference>
<dbReference type="InterPro" id="IPR006330">
    <property type="entry name" value="Ado/ade_deaminase"/>
</dbReference>
<dbReference type="GO" id="GO:0046103">
    <property type="term" value="P:inosine biosynthetic process"/>
    <property type="evidence" value="ECO:0007669"/>
    <property type="project" value="TreeGrafter"/>
</dbReference>
<dbReference type="InterPro" id="IPR001365">
    <property type="entry name" value="A_deaminase_dom"/>
</dbReference>
<gene>
    <name evidence="8" type="ORF">KIPB_006970</name>
</gene>